<evidence type="ECO:0000256" key="9">
    <source>
        <dbReference type="ARBA" id="ARBA00048897"/>
    </source>
</evidence>
<dbReference type="GO" id="GO:0045302">
    <property type="term" value="F:choloylglycine hydrolase activity"/>
    <property type="evidence" value="ECO:0007669"/>
    <property type="project" value="UniProtKB-EC"/>
</dbReference>
<dbReference type="InterPro" id="IPR029055">
    <property type="entry name" value="Ntn_hydrolases_N"/>
</dbReference>
<reference evidence="12" key="1">
    <citation type="submission" date="2018-03" db="EMBL/GenBank/DDBJ databases">
        <title>New taxa in the Lactobacillus gasseri group.</title>
        <authorList>
            <person name="Tanizawa Y."/>
            <person name="Tohno M."/>
            <person name="Endo A."/>
            <person name="Arita M."/>
        </authorList>
    </citation>
    <scope>NUCLEOTIDE SEQUENCE [LARGE SCALE GENOMIC DNA]</scope>
    <source>
        <strain evidence="12">DSM 24759</strain>
    </source>
</reference>
<evidence type="ECO:0000256" key="4">
    <source>
        <dbReference type="ARBA" id="ARBA00023098"/>
    </source>
</evidence>
<dbReference type="SUPFAM" id="SSF56235">
    <property type="entry name" value="N-terminal nucleophile aminohydrolases (Ntn hydrolases)"/>
    <property type="match status" value="1"/>
</dbReference>
<dbReference type="EMBL" id="BFBY01000007">
    <property type="protein sequence ID" value="GBG05115.1"/>
    <property type="molecule type" value="Genomic_DNA"/>
</dbReference>
<dbReference type="OrthoDB" id="9794717at2"/>
<dbReference type="GO" id="GO:0006629">
    <property type="term" value="P:lipid metabolic process"/>
    <property type="evidence" value="ECO:0007669"/>
    <property type="project" value="UniProtKB-KW"/>
</dbReference>
<dbReference type="AlphaFoldDB" id="A0A2Z6TDR1"/>
<evidence type="ECO:0000313" key="11">
    <source>
        <dbReference type="EMBL" id="GBG05115.1"/>
    </source>
</evidence>
<comment type="catalytic activity">
    <reaction evidence="9">
        <text>taurodeoxycholate + H2O = deoxycholate + taurine</text>
        <dbReference type="Rhea" id="RHEA:47556"/>
        <dbReference type="ChEBI" id="CHEBI:15377"/>
        <dbReference type="ChEBI" id="CHEBI:23614"/>
        <dbReference type="ChEBI" id="CHEBI:36261"/>
        <dbReference type="ChEBI" id="CHEBI:507393"/>
    </reaction>
    <physiologicalReaction direction="left-to-right" evidence="9">
        <dbReference type="Rhea" id="RHEA:47557"/>
    </physiologicalReaction>
</comment>
<feature type="domain" description="Choloylglycine hydrolase/NAAA C-terminal" evidence="10">
    <location>
        <begin position="2"/>
        <end position="312"/>
    </location>
</feature>
<keyword evidence="12" id="KW-1185">Reference proteome</keyword>
<proteinExistence type="inferred from homology"/>
<evidence type="ECO:0000256" key="6">
    <source>
        <dbReference type="ARBA" id="ARBA00044804"/>
    </source>
</evidence>
<keyword evidence="3" id="KW-0378">Hydrolase</keyword>
<evidence type="ECO:0000259" key="10">
    <source>
        <dbReference type="Pfam" id="PF02275"/>
    </source>
</evidence>
<dbReference type="PANTHER" id="PTHR35527">
    <property type="entry name" value="CHOLOYLGLYCINE HYDROLASE"/>
    <property type="match status" value="1"/>
</dbReference>
<dbReference type="Gene3D" id="3.60.60.10">
    <property type="entry name" value="Penicillin V Acylase, Chain A"/>
    <property type="match status" value="1"/>
</dbReference>
<dbReference type="NCBIfam" id="NF038245">
    <property type="entry name" value="bile_salt_hydro"/>
    <property type="match status" value="1"/>
</dbReference>
<comment type="catalytic activity">
    <reaction evidence="8">
        <text>cholate + taurine = taurocholate + H2O</text>
        <dbReference type="Rhea" id="RHEA:47108"/>
        <dbReference type="ChEBI" id="CHEBI:15377"/>
        <dbReference type="ChEBI" id="CHEBI:29747"/>
        <dbReference type="ChEBI" id="CHEBI:36257"/>
        <dbReference type="ChEBI" id="CHEBI:507393"/>
    </reaction>
    <physiologicalReaction direction="right-to-left" evidence="8">
        <dbReference type="Rhea" id="RHEA:47110"/>
    </physiologicalReaction>
</comment>
<protein>
    <recommendedName>
        <fullName evidence="5">choloylglycine hydrolase</fullName>
        <ecNumber evidence="5">3.5.1.24</ecNumber>
    </recommendedName>
    <alternativeName>
        <fullName evidence="6">Bile salt hydrolase</fullName>
    </alternativeName>
    <alternativeName>
        <fullName evidence="7">Choloylglycine hydrolase</fullName>
    </alternativeName>
</protein>
<dbReference type="Proteomes" id="UP000257317">
    <property type="component" value="Unassembled WGS sequence"/>
</dbReference>
<evidence type="ECO:0000256" key="2">
    <source>
        <dbReference type="ARBA" id="ARBA00006625"/>
    </source>
</evidence>
<organism evidence="11 12">
    <name type="scientific">Lactobacillus rodentium</name>
    <dbReference type="NCBI Taxonomy" id="947835"/>
    <lineage>
        <taxon>Bacteria</taxon>
        <taxon>Bacillati</taxon>
        <taxon>Bacillota</taxon>
        <taxon>Bacilli</taxon>
        <taxon>Lactobacillales</taxon>
        <taxon>Lactobacillaceae</taxon>
        <taxon>Lactobacillus</taxon>
    </lineage>
</organism>
<dbReference type="InterPro" id="IPR052193">
    <property type="entry name" value="Peptidase_C59"/>
</dbReference>
<accession>A0A2Z6TDR1</accession>
<comment type="caution">
    <text evidence="11">The sequence shown here is derived from an EMBL/GenBank/DDBJ whole genome shotgun (WGS) entry which is preliminary data.</text>
</comment>
<comment type="similarity">
    <text evidence="2">Belongs to the peptidase C59 family.</text>
</comment>
<evidence type="ECO:0000256" key="7">
    <source>
        <dbReference type="ARBA" id="ARBA00044806"/>
    </source>
</evidence>
<dbReference type="RefSeq" id="WP_117118444.1">
    <property type="nucleotide sequence ID" value="NZ_BFBY01000007.1"/>
</dbReference>
<dbReference type="PANTHER" id="PTHR35527:SF2">
    <property type="entry name" value="HYDROLASE"/>
    <property type="match status" value="1"/>
</dbReference>
<name>A0A2Z6TDR1_9LACO</name>
<evidence type="ECO:0000313" key="12">
    <source>
        <dbReference type="Proteomes" id="UP000257317"/>
    </source>
</evidence>
<dbReference type="InterPro" id="IPR029132">
    <property type="entry name" value="CBAH/NAAA_C"/>
</dbReference>
<sequence length="325" mass="36040">MCTGILYNSSNHYFGRNLDLEITFGQEVTVTPRNYEFKFREVPAMKSHLALIGMAMVADNYPLYFDAANEAGLGMAGLAYSGNAVYNPSNPKMTNVASFEFIPYILGQAKTVAEAKELMKNLNITNEAFSKETQPSPLHWILGDKTGASIVVEPDADGLHVYDNPTHVLTNNPSFPQQLLNLGNYAGITPGEPKNTLLPDIDINYYSRSLGTHNLPGGMDSEGRFVKVAFALQHAPKGKSEDENVTNYFHVLESVAQPKGLDEVAPNSFEYTIYSDCMNLETGMYYYNTYEDNQIAAVDMHKEDLDGSELSSYATKKSQTINYQN</sequence>
<keyword evidence="4" id="KW-0443">Lipid metabolism</keyword>
<dbReference type="CDD" id="cd00542">
    <property type="entry name" value="Ntn_PVA"/>
    <property type="match status" value="1"/>
</dbReference>
<comment type="pathway">
    <text evidence="1">Lipid metabolism; bile acid biosynthesis.</text>
</comment>
<dbReference type="Pfam" id="PF02275">
    <property type="entry name" value="CBAH"/>
    <property type="match status" value="1"/>
</dbReference>
<gene>
    <name evidence="11" type="ORF">LrDSM24759_10290</name>
</gene>
<dbReference type="EC" id="3.5.1.24" evidence="5"/>
<evidence type="ECO:0000256" key="3">
    <source>
        <dbReference type="ARBA" id="ARBA00022801"/>
    </source>
</evidence>
<dbReference type="InterPro" id="IPR047711">
    <property type="entry name" value="CBAH"/>
</dbReference>
<evidence type="ECO:0000256" key="8">
    <source>
        <dbReference type="ARBA" id="ARBA00047285"/>
    </source>
</evidence>
<evidence type="ECO:0000256" key="5">
    <source>
        <dbReference type="ARBA" id="ARBA00044769"/>
    </source>
</evidence>
<evidence type="ECO:0000256" key="1">
    <source>
        <dbReference type="ARBA" id="ARBA00004860"/>
    </source>
</evidence>